<dbReference type="Pfam" id="PF00454">
    <property type="entry name" value="PI3_PI4_kinase"/>
    <property type="match status" value="1"/>
</dbReference>
<accession>A0A0K3ANU9</accession>
<dbReference type="InterPro" id="IPR049160">
    <property type="entry name" value="PI4KB-PIK1_PIK"/>
</dbReference>
<dbReference type="Pfam" id="PF21245">
    <property type="entry name" value="PI4KB-PIK1_PIK"/>
    <property type="match status" value="1"/>
</dbReference>
<dbReference type="Gene3D" id="3.30.1010.10">
    <property type="entry name" value="Phosphatidylinositol 3-kinase Catalytic Subunit, Chain A, domain 4"/>
    <property type="match status" value="1"/>
</dbReference>
<feature type="region of interest" description="Disordered" evidence="5">
    <location>
        <begin position="625"/>
        <end position="699"/>
    </location>
</feature>
<evidence type="ECO:0000256" key="4">
    <source>
        <dbReference type="ARBA" id="ARBA00022777"/>
    </source>
</evidence>
<keyword evidence="9" id="KW-1185">Reference proteome</keyword>
<dbReference type="InterPro" id="IPR057754">
    <property type="entry name" value="PI4-kinase_beta/PIK1_cat"/>
</dbReference>
<dbReference type="EC" id="2.7.1.67" evidence="2"/>
<evidence type="ECO:0000313" key="9">
    <source>
        <dbReference type="Proteomes" id="UP000002899"/>
    </source>
</evidence>
<organism evidence="8 9">
    <name type="scientific">Babesia microti (strain RI)</name>
    <dbReference type="NCBI Taxonomy" id="1133968"/>
    <lineage>
        <taxon>Eukaryota</taxon>
        <taxon>Sar</taxon>
        <taxon>Alveolata</taxon>
        <taxon>Apicomplexa</taxon>
        <taxon>Aconoidasida</taxon>
        <taxon>Piroplasmida</taxon>
        <taxon>Babesiidae</taxon>
        <taxon>Babesia</taxon>
    </lineage>
</organism>
<dbReference type="Proteomes" id="UP000002899">
    <property type="component" value="Chromosome III"/>
</dbReference>
<evidence type="ECO:0000256" key="1">
    <source>
        <dbReference type="ARBA" id="ARBA00001686"/>
    </source>
</evidence>
<dbReference type="SUPFAM" id="SSF56112">
    <property type="entry name" value="Protein kinase-like (PK-like)"/>
    <property type="match status" value="1"/>
</dbReference>
<dbReference type="InterPro" id="IPR001263">
    <property type="entry name" value="PI3K_accessory_dom"/>
</dbReference>
<dbReference type="PANTHER" id="PTHR10048">
    <property type="entry name" value="PHOSPHATIDYLINOSITOL KINASE"/>
    <property type="match status" value="1"/>
</dbReference>
<feature type="compositionally biased region" description="Low complexity" evidence="5">
    <location>
        <begin position="678"/>
        <end position="691"/>
    </location>
</feature>
<feature type="domain" description="PIK helical" evidence="7">
    <location>
        <begin position="94"/>
        <end position="280"/>
    </location>
</feature>
<dbReference type="InterPro" id="IPR015433">
    <property type="entry name" value="PI3/4_kinase"/>
</dbReference>
<comment type="catalytic activity">
    <reaction evidence="1">
        <text>a 1,2-diacyl-sn-glycero-3-phospho-(1D-myo-inositol) + ATP = a 1,2-diacyl-sn-glycero-3-phospho-(1D-myo-inositol 4-phosphate) + ADP + H(+)</text>
        <dbReference type="Rhea" id="RHEA:19877"/>
        <dbReference type="ChEBI" id="CHEBI:15378"/>
        <dbReference type="ChEBI" id="CHEBI:30616"/>
        <dbReference type="ChEBI" id="CHEBI:57880"/>
        <dbReference type="ChEBI" id="CHEBI:58178"/>
        <dbReference type="ChEBI" id="CHEBI:456216"/>
        <dbReference type="EC" id="2.7.1.67"/>
    </reaction>
</comment>
<dbReference type="GO" id="GO:0016020">
    <property type="term" value="C:membrane"/>
    <property type="evidence" value="ECO:0007669"/>
    <property type="project" value="TreeGrafter"/>
</dbReference>
<evidence type="ECO:0000256" key="2">
    <source>
        <dbReference type="ARBA" id="ARBA00012169"/>
    </source>
</evidence>
<feature type="domain" description="PI3K/PI4K catalytic" evidence="6">
    <location>
        <begin position="712"/>
        <end position="977"/>
    </location>
</feature>
<dbReference type="InterPro" id="IPR016024">
    <property type="entry name" value="ARM-type_fold"/>
</dbReference>
<dbReference type="EMBL" id="LN871598">
    <property type="protein sequence ID" value="CTQ41384.1"/>
    <property type="molecule type" value="Genomic_DNA"/>
</dbReference>
<dbReference type="InterPro" id="IPR036940">
    <property type="entry name" value="PI3/4_kinase_cat_sf"/>
</dbReference>
<feature type="region of interest" description="Disordered" evidence="5">
    <location>
        <begin position="1"/>
        <end position="21"/>
    </location>
</feature>
<evidence type="ECO:0000313" key="8">
    <source>
        <dbReference type="EMBL" id="CTQ41384.1"/>
    </source>
</evidence>
<dbReference type="SMR" id="A0A0K3ANU9"/>
<dbReference type="Gene3D" id="1.10.1070.11">
    <property type="entry name" value="Phosphatidylinositol 3-/4-kinase, catalytic domain"/>
    <property type="match status" value="1"/>
</dbReference>
<proteinExistence type="predicted"/>
<dbReference type="FunFam" id="1.10.1070.11:FF:000016">
    <property type="entry name" value="PIK1p Phosphatidylinositol 4-kinase"/>
    <property type="match status" value="1"/>
</dbReference>
<dbReference type="SMART" id="SM00146">
    <property type="entry name" value="PI3Kc"/>
    <property type="match status" value="1"/>
</dbReference>
<evidence type="ECO:0000256" key="3">
    <source>
        <dbReference type="ARBA" id="ARBA00022679"/>
    </source>
</evidence>
<dbReference type="GO" id="GO:0048015">
    <property type="term" value="P:phosphatidylinositol-mediated signaling"/>
    <property type="evidence" value="ECO:0007669"/>
    <property type="project" value="TreeGrafter"/>
</dbReference>
<reference evidence="8 9" key="1">
    <citation type="journal article" date="2012" name="Nucleic Acids Res.">
        <title>Sequencing of the smallest Apicomplexan genome from the human pathogen Babesia microti.</title>
        <authorList>
            <person name="Cornillot E."/>
            <person name="Hadj-Kaddour K."/>
            <person name="Dassouli A."/>
            <person name="Noel B."/>
            <person name="Ranwez V."/>
            <person name="Vacherie B."/>
            <person name="Augagneur Y."/>
            <person name="Bres V."/>
            <person name="Duclos A."/>
            <person name="Randazzo S."/>
            <person name="Carcy B."/>
            <person name="Debierre-Grockiego F."/>
            <person name="Delbecq S."/>
            <person name="Moubri-Menage K."/>
            <person name="Shams-Eldin H."/>
            <person name="Usmani-Brown S."/>
            <person name="Bringaud F."/>
            <person name="Wincker P."/>
            <person name="Vivares C.P."/>
            <person name="Schwarz R.T."/>
            <person name="Schetters T.P."/>
            <person name="Krause P.J."/>
            <person name="Gorenflot A."/>
            <person name="Berry V."/>
            <person name="Barbe V."/>
            <person name="Ben Mamoun C."/>
        </authorList>
    </citation>
    <scope>NUCLEOTIDE SEQUENCE [LARGE SCALE GENOMIC DNA]</scope>
    <source>
        <strain evidence="8 9">RI</strain>
    </source>
</reference>
<evidence type="ECO:0000259" key="6">
    <source>
        <dbReference type="PROSITE" id="PS50290"/>
    </source>
</evidence>
<name>A0A0K3ANU9_BABMR</name>
<gene>
    <name evidence="8" type="ORF">BMR1_03g03920</name>
</gene>
<reference evidence="8 9" key="2">
    <citation type="journal article" date="2013" name="PLoS ONE">
        <title>Whole genome mapping and re-organization of the nuclear and mitochondrial genomes of Babesia microti isolates.</title>
        <authorList>
            <person name="Cornillot E."/>
            <person name="Dassouli A."/>
            <person name="Garg A."/>
            <person name="Pachikara N."/>
            <person name="Randazzo S."/>
            <person name="Depoix D."/>
            <person name="Carcy B."/>
            <person name="Delbecq S."/>
            <person name="Frutos R."/>
            <person name="Silva J.C."/>
            <person name="Sutton R."/>
            <person name="Krause P.J."/>
            <person name="Mamoun C.B."/>
        </authorList>
    </citation>
    <scope>NUCLEOTIDE SEQUENCE [LARGE SCALE GENOMIC DNA]</scope>
    <source>
        <strain evidence="8 9">RI</strain>
    </source>
</reference>
<dbReference type="GO" id="GO:0004430">
    <property type="term" value="F:1-phosphatidylinositol 4-kinase activity"/>
    <property type="evidence" value="ECO:0007669"/>
    <property type="project" value="UniProtKB-EC"/>
</dbReference>
<dbReference type="InterPro" id="IPR011009">
    <property type="entry name" value="Kinase-like_dom_sf"/>
</dbReference>
<dbReference type="GO" id="GO:0046854">
    <property type="term" value="P:phosphatidylinositol phosphate biosynthetic process"/>
    <property type="evidence" value="ECO:0007669"/>
    <property type="project" value="InterPro"/>
</dbReference>
<dbReference type="PROSITE" id="PS50290">
    <property type="entry name" value="PI3_4_KINASE_3"/>
    <property type="match status" value="1"/>
</dbReference>
<dbReference type="Gene3D" id="1.25.40.70">
    <property type="entry name" value="Phosphatidylinositol 3-kinase, accessory domain (PIK)"/>
    <property type="match status" value="1"/>
</dbReference>
<dbReference type="AlphaFoldDB" id="A0A0K3ANU9"/>
<sequence length="992" mass="113436">MTSGLDENQFNNTSIYQNSPDKSLSGDITTYKICNNNSNEQDLGDTTLDNANADNAITNNNENLSKLNDNPEIISNEVSAIARDHPIMPNDSIGVSVYTTDLNFKDEVVTIIPKFDNVNIEYAEPMTNDYQSNNTIESQNDSPQENVITDGVLQVNTPKKSEPLVEYTGSLLRLFQSEYFDSFFHMYYLFSRKEPGIHEYLVNLLYSKRTEEEIHFYLPQLCQIALTKYKTSSLTRFLLDKASLCMHFALQVSWLFNAVSDDRISELEAVALMLSQETEMAVVNCKPTLSISSNTRPSDNIKSPDLFERHLLLTRMYNNSGISNRSKSPSSARIPEPFKMNTLPITIPNSVVKIPSVYSKLGNPLNVLSFQLTDYSDEIIEELQILLMKQRRCEYFNTLGHFATLCIEMSSQLCNETNRSLRLPLITRFFMALNEWMLLRRCAVAVSEGMFFYTGLTFPFKTLSPKPGNILQILRIVETEGKVFFSKTRAPFIMVLEVADLDEDVNSISEFIKAPIGTDVHLLDIITPKRNLTNITQSNEHLNRLKQEHFYVLKAILDDLFERKLLTRNSLEQVGGDYIEAIKNVLRMNQLDDEPLDTTLDKIEANLRSDTSDVPSNLTNVSIINNESSDSLSTNSTSTNTATNNSSTKSEQQKPRASTTPLVKFPIDLPLDTRRSSSKPSSPSSETISESLTHEEMSGLSTQQLRNYFWGETLEEKKKKFREQSPYGKLKTWDMRFIIVKAKDNLRQERLTLQIIEQFKTIFDKAKLPLWLRPYEILITGSQSGMIEFLVGTCSVDFLKRKFKTDSIAKVFDVAFKDCKFEAKKNFIESHAAYSLVSYFLQIKDRHNGNMLIDTNGHVIHIDFGFMLSNSPGNINFENAPFKLTQEYLDIMDGEYSDNFEYFRTLIIRGFLEARKHVDRIVLMIEMMTNACKLPCMSGGLSYIIEGLRNRFMVNIPEDACIEKIVEMIDMSINNFRTIQYDNYQRITNGIR</sequence>
<dbReference type="KEGG" id="bmic:BMR1_03g03920"/>
<evidence type="ECO:0000256" key="5">
    <source>
        <dbReference type="SAM" id="MobiDB-lite"/>
    </source>
</evidence>
<dbReference type="OMA" id="YEESFAY"/>
<dbReference type="CDD" id="cd05168">
    <property type="entry name" value="PI4Kc_III_beta"/>
    <property type="match status" value="1"/>
</dbReference>
<dbReference type="GO" id="GO:0005737">
    <property type="term" value="C:cytoplasm"/>
    <property type="evidence" value="ECO:0007669"/>
    <property type="project" value="TreeGrafter"/>
</dbReference>
<dbReference type="RefSeq" id="XP_012649395.1">
    <property type="nucleotide sequence ID" value="XM_012793941.1"/>
</dbReference>
<dbReference type="SUPFAM" id="SSF48371">
    <property type="entry name" value="ARM repeat"/>
    <property type="match status" value="1"/>
</dbReference>
<reference evidence="8 9" key="3">
    <citation type="journal article" date="2016" name="Sci. Rep.">
        <title>Genome-wide diversity and gene expression profiling of Babesia microti isolates identify polymorphic genes that mediate host-pathogen interactions.</title>
        <authorList>
            <person name="Silva J.C."/>
            <person name="Cornillot E."/>
            <person name="McCracken C."/>
            <person name="Usmani-Brown S."/>
            <person name="Dwivedi A."/>
            <person name="Ifeonu O.O."/>
            <person name="Crabtree J."/>
            <person name="Gotia H.T."/>
            <person name="Virji A.Z."/>
            <person name="Reynes C."/>
            <person name="Colinge J."/>
            <person name="Kumar V."/>
            <person name="Lawres L."/>
            <person name="Pazzi J.E."/>
            <person name="Pablo J.V."/>
            <person name="Hung C."/>
            <person name="Brancato J."/>
            <person name="Kumari P."/>
            <person name="Orvis J."/>
            <person name="Tretina K."/>
            <person name="Chibucos M."/>
            <person name="Ott S."/>
            <person name="Sadzewicz L."/>
            <person name="Sengamalay N."/>
            <person name="Shetty A.C."/>
            <person name="Su Q."/>
            <person name="Tallon L."/>
            <person name="Fraser C.M."/>
            <person name="Frutos R."/>
            <person name="Molina D.M."/>
            <person name="Krause P.J."/>
            <person name="Ben Mamoun C."/>
        </authorList>
    </citation>
    <scope>NUCLEOTIDE SEQUENCE [LARGE SCALE GENOMIC DNA]</scope>
    <source>
        <strain evidence="8 9">RI</strain>
    </source>
</reference>
<protein>
    <recommendedName>
        <fullName evidence="2">1-phosphatidylinositol 4-kinase</fullName>
        <ecNumber evidence="2">2.7.1.67</ecNumber>
    </recommendedName>
</protein>
<dbReference type="PROSITE" id="PS51545">
    <property type="entry name" value="PIK_HELICAL"/>
    <property type="match status" value="1"/>
</dbReference>
<dbReference type="PANTHER" id="PTHR10048:SF22">
    <property type="entry name" value="PHOSPHATIDYLINOSITOL 4-KINASE BETA"/>
    <property type="match status" value="1"/>
</dbReference>
<dbReference type="VEuPathDB" id="PiroplasmaDB:BMR1_03g03920"/>
<dbReference type="OrthoDB" id="10264149at2759"/>
<feature type="compositionally biased region" description="Low complexity" evidence="5">
    <location>
        <begin position="625"/>
        <end position="650"/>
    </location>
</feature>
<keyword evidence="3 8" id="KW-0808">Transferase</keyword>
<keyword evidence="4" id="KW-0418">Kinase</keyword>
<evidence type="ECO:0000259" key="7">
    <source>
        <dbReference type="PROSITE" id="PS51545"/>
    </source>
</evidence>
<dbReference type="InterPro" id="IPR042236">
    <property type="entry name" value="PI3K_accessory_sf"/>
</dbReference>
<dbReference type="InterPro" id="IPR000403">
    <property type="entry name" value="PI3/4_kinase_cat_dom"/>
</dbReference>
<dbReference type="GeneID" id="24425431"/>